<feature type="compositionally biased region" description="Basic and acidic residues" evidence="1">
    <location>
        <begin position="47"/>
        <end position="60"/>
    </location>
</feature>
<dbReference type="EMBL" id="CM026430">
    <property type="protein sequence ID" value="KAG0560900.1"/>
    <property type="molecule type" value="Genomic_DNA"/>
</dbReference>
<keyword evidence="3" id="KW-1185">Reference proteome</keyword>
<name>A0A8T0GPG4_CERPU</name>
<proteinExistence type="predicted"/>
<organism evidence="2 3">
    <name type="scientific">Ceratodon purpureus</name>
    <name type="common">Fire moss</name>
    <name type="synonym">Dicranum purpureum</name>
    <dbReference type="NCBI Taxonomy" id="3225"/>
    <lineage>
        <taxon>Eukaryota</taxon>
        <taxon>Viridiplantae</taxon>
        <taxon>Streptophyta</taxon>
        <taxon>Embryophyta</taxon>
        <taxon>Bryophyta</taxon>
        <taxon>Bryophytina</taxon>
        <taxon>Bryopsida</taxon>
        <taxon>Dicranidae</taxon>
        <taxon>Pseudoditrichales</taxon>
        <taxon>Ditrichaceae</taxon>
        <taxon>Ceratodon</taxon>
    </lineage>
</organism>
<reference evidence="2" key="1">
    <citation type="submission" date="2020-06" db="EMBL/GenBank/DDBJ databases">
        <title>WGS assembly of Ceratodon purpureus strain R40.</title>
        <authorList>
            <person name="Carey S.B."/>
            <person name="Jenkins J."/>
            <person name="Shu S."/>
            <person name="Lovell J.T."/>
            <person name="Sreedasyam A."/>
            <person name="Maumus F."/>
            <person name="Tiley G.P."/>
            <person name="Fernandez-Pozo N."/>
            <person name="Barry K."/>
            <person name="Chen C."/>
            <person name="Wang M."/>
            <person name="Lipzen A."/>
            <person name="Daum C."/>
            <person name="Saski C.A."/>
            <person name="Payton A.C."/>
            <person name="Mcbreen J.C."/>
            <person name="Conrad R.E."/>
            <person name="Kollar L.M."/>
            <person name="Olsson S."/>
            <person name="Huttunen S."/>
            <person name="Landis J.B."/>
            <person name="Wickett N.J."/>
            <person name="Johnson M.G."/>
            <person name="Rensing S.A."/>
            <person name="Grimwood J."/>
            <person name="Schmutz J."/>
            <person name="Mcdaniel S.F."/>
        </authorList>
    </citation>
    <scope>NUCLEOTIDE SEQUENCE</scope>
    <source>
        <strain evidence="2">R40</strain>
    </source>
</reference>
<evidence type="ECO:0000256" key="1">
    <source>
        <dbReference type="SAM" id="MobiDB-lite"/>
    </source>
</evidence>
<gene>
    <name evidence="2" type="ORF">KC19_9G023300</name>
</gene>
<feature type="region of interest" description="Disordered" evidence="1">
    <location>
        <begin position="1"/>
        <end position="60"/>
    </location>
</feature>
<dbReference type="AlphaFoldDB" id="A0A8T0GPG4"/>
<evidence type="ECO:0000313" key="2">
    <source>
        <dbReference type="EMBL" id="KAG0560900.1"/>
    </source>
</evidence>
<evidence type="ECO:0000313" key="3">
    <source>
        <dbReference type="Proteomes" id="UP000822688"/>
    </source>
</evidence>
<protein>
    <submittedName>
        <fullName evidence="2">Uncharacterized protein</fullName>
    </submittedName>
</protein>
<comment type="caution">
    <text evidence="2">The sequence shown here is derived from an EMBL/GenBank/DDBJ whole genome shotgun (WGS) entry which is preliminary data.</text>
</comment>
<dbReference type="Proteomes" id="UP000822688">
    <property type="component" value="Chromosome 9"/>
</dbReference>
<accession>A0A8T0GPG4</accession>
<sequence>MRNKCGADEDQMWSRWGANGGQMGANGSSERNLSCDRGQAHARSSCRPREGSKRSWGEMERRWSRALDEDGLQTPKEGKWGAMMELGYDKFTVSERSLG</sequence>